<gene>
    <name evidence="2" type="ORF">GPUH_LOCUS12519</name>
</gene>
<accession>A0A183DUX8</accession>
<evidence type="ECO:0000313" key="4">
    <source>
        <dbReference type="WBParaSite" id="GPUH_0001253301-mRNA-1"/>
    </source>
</evidence>
<protein>
    <submittedName>
        <fullName evidence="2 4">Uncharacterized protein</fullName>
    </submittedName>
</protein>
<sequence length="118" mass="13149">MDECSTDNDPRQAFTRNVIQNDGSSNNSDDYSSSSIQDKPSDNSPSADNERPKLTADMTEHENIANAVAASGSEMEPESICKLAQETEQSSRSCEPKQFRDFRSLVENLEALSDWRLQ</sequence>
<feature type="compositionally biased region" description="Polar residues" evidence="1">
    <location>
        <begin position="36"/>
        <end position="47"/>
    </location>
</feature>
<dbReference type="AlphaFoldDB" id="A0A183DUX8"/>
<evidence type="ECO:0000256" key="1">
    <source>
        <dbReference type="SAM" id="MobiDB-lite"/>
    </source>
</evidence>
<reference evidence="2 3" key="2">
    <citation type="submission" date="2018-11" db="EMBL/GenBank/DDBJ databases">
        <authorList>
            <consortium name="Pathogen Informatics"/>
        </authorList>
    </citation>
    <scope>NUCLEOTIDE SEQUENCE [LARGE SCALE GENOMIC DNA]</scope>
</reference>
<feature type="region of interest" description="Disordered" evidence="1">
    <location>
        <begin position="1"/>
        <end position="96"/>
    </location>
</feature>
<proteinExistence type="predicted"/>
<evidence type="ECO:0000313" key="2">
    <source>
        <dbReference type="EMBL" id="VDN20590.1"/>
    </source>
</evidence>
<dbReference type="Proteomes" id="UP000271098">
    <property type="component" value="Unassembled WGS sequence"/>
</dbReference>
<name>A0A183DUX8_9BILA</name>
<feature type="compositionally biased region" description="Basic and acidic residues" evidence="1">
    <location>
        <begin position="48"/>
        <end position="63"/>
    </location>
</feature>
<keyword evidence="3" id="KW-1185">Reference proteome</keyword>
<reference evidence="4" key="1">
    <citation type="submission" date="2016-06" db="UniProtKB">
        <authorList>
            <consortium name="WormBaseParasite"/>
        </authorList>
    </citation>
    <scope>IDENTIFICATION</scope>
</reference>
<dbReference type="EMBL" id="UYRT01079380">
    <property type="protein sequence ID" value="VDN20590.1"/>
    <property type="molecule type" value="Genomic_DNA"/>
</dbReference>
<organism evidence="4">
    <name type="scientific">Gongylonema pulchrum</name>
    <dbReference type="NCBI Taxonomy" id="637853"/>
    <lineage>
        <taxon>Eukaryota</taxon>
        <taxon>Metazoa</taxon>
        <taxon>Ecdysozoa</taxon>
        <taxon>Nematoda</taxon>
        <taxon>Chromadorea</taxon>
        <taxon>Rhabditida</taxon>
        <taxon>Spirurina</taxon>
        <taxon>Spiruromorpha</taxon>
        <taxon>Spiruroidea</taxon>
        <taxon>Gongylonematidae</taxon>
        <taxon>Gongylonema</taxon>
    </lineage>
</organism>
<evidence type="ECO:0000313" key="3">
    <source>
        <dbReference type="Proteomes" id="UP000271098"/>
    </source>
</evidence>
<dbReference type="WBParaSite" id="GPUH_0001253301-mRNA-1">
    <property type="protein sequence ID" value="GPUH_0001253301-mRNA-1"/>
    <property type="gene ID" value="GPUH_0001253301"/>
</dbReference>
<feature type="compositionally biased region" description="Low complexity" evidence="1">
    <location>
        <begin position="21"/>
        <end position="35"/>
    </location>
</feature>